<dbReference type="PANTHER" id="PTHR12181:SF12">
    <property type="entry name" value="PHOSPHATIDATE PHOSPHATASE"/>
    <property type="match status" value="1"/>
</dbReference>
<evidence type="ECO:0000259" key="2">
    <source>
        <dbReference type="SMART" id="SM00775"/>
    </source>
</evidence>
<dbReference type="AlphaFoldDB" id="A0A9W7AEV3"/>
<feature type="region of interest" description="Disordered" evidence="1">
    <location>
        <begin position="88"/>
        <end position="227"/>
    </location>
</feature>
<feature type="region of interest" description="Disordered" evidence="1">
    <location>
        <begin position="1"/>
        <end position="30"/>
    </location>
</feature>
<feature type="compositionally biased region" description="Basic residues" evidence="1">
    <location>
        <begin position="152"/>
        <end position="161"/>
    </location>
</feature>
<evidence type="ECO:0000313" key="3">
    <source>
        <dbReference type="EMBL" id="GMH69301.1"/>
    </source>
</evidence>
<feature type="compositionally biased region" description="Polar residues" evidence="1">
    <location>
        <begin position="189"/>
        <end position="199"/>
    </location>
</feature>
<dbReference type="PANTHER" id="PTHR12181">
    <property type="entry name" value="LIPIN"/>
    <property type="match status" value="1"/>
</dbReference>
<dbReference type="Pfam" id="PF08235">
    <property type="entry name" value="LNS2"/>
    <property type="match status" value="1"/>
</dbReference>
<comment type="caution">
    <text evidence="3">The sequence shown here is derived from an EMBL/GenBank/DDBJ whole genome shotgun (WGS) entry which is preliminary data.</text>
</comment>
<feature type="domain" description="LNS2/PITP" evidence="2">
    <location>
        <begin position="326"/>
        <end position="491"/>
    </location>
</feature>
<gene>
    <name evidence="3" type="ORF">TL16_g05123</name>
</gene>
<evidence type="ECO:0000313" key="4">
    <source>
        <dbReference type="Proteomes" id="UP001162640"/>
    </source>
</evidence>
<proteinExistence type="predicted"/>
<dbReference type="SUPFAM" id="SSF56784">
    <property type="entry name" value="HAD-like"/>
    <property type="match status" value="1"/>
</dbReference>
<dbReference type="InterPro" id="IPR036412">
    <property type="entry name" value="HAD-like_sf"/>
</dbReference>
<dbReference type="Proteomes" id="UP001162640">
    <property type="component" value="Unassembled WGS sequence"/>
</dbReference>
<dbReference type="SMART" id="SM00775">
    <property type="entry name" value="LNS2"/>
    <property type="match status" value="1"/>
</dbReference>
<feature type="compositionally biased region" description="Basic and acidic residues" evidence="1">
    <location>
        <begin position="531"/>
        <end position="542"/>
    </location>
</feature>
<sequence>MSQPPSPRIEAQSSSSSTTQPTSNRPLGGDCLDVLLVLPNPASLTSGQPTPLASSDWTVSLRREGRVMRYAKRGAKGMRNLAKSLGRRLSVSGAPSDKDSPTAPGEKARHTGILLETFDDDISDASEDDDDDYEDADDLDLDLELEVGGNKGGKKKMRKRDTLKNMASGFKRNLKKMARPSSTKRSEDLSTYSNTSGREISTDERSLPSISPVPSPTNASLSDGGAVSPTKQTFIGSDSFTVHVYINGLEITALKMRLVPPSPHAIFVHSNSTKPDPAVIQILIDTGKIVEGLNLVTYENIYQTNGRTKSRTTNGRIFLWSHDDLLVVSDIDGTITKSDVVGLVDSIGMDGGFGHTHNGVCGFYTELAKRDLRFVYLTSRPISLMGYTRKFIQNLKQGGKTLPEGLMLCHTGSVRDVLITELVKKNPNEFKADVLRRQIVLPYAAAGRVMENKLFIAGFGNKLTDMKAYSEVGMSLDNIFIIDKKSSMLCESERASLEVEAFNAVEGGGRVNAYRRNSIINRLPPDIALSLHEREEERRSSMSERAGSIGGYESGEGEIGKPSPPMTINPDSTPTTPPKARRGSTLSPKNLLRKMGTFTGRGNSDADKEKEQTSQISPPNRKTMQRSISGRTSSFAEGDDDVSVGRVRRSGSVSERMGEVRHKMKDASMDSYADGRLLMKIENSVVEERNARRVRGMKVEQDKLEGTMLDAFNGEL</sequence>
<protein>
    <recommendedName>
        <fullName evidence="2">LNS2/PITP domain-containing protein</fullName>
    </recommendedName>
</protein>
<dbReference type="GO" id="GO:0008195">
    <property type="term" value="F:phosphatidate phosphatase activity"/>
    <property type="evidence" value="ECO:0007669"/>
    <property type="project" value="TreeGrafter"/>
</dbReference>
<dbReference type="InterPro" id="IPR031315">
    <property type="entry name" value="LNS2/PITP"/>
</dbReference>
<feature type="compositionally biased region" description="Acidic residues" evidence="1">
    <location>
        <begin position="117"/>
        <end position="145"/>
    </location>
</feature>
<evidence type="ECO:0000256" key="1">
    <source>
        <dbReference type="SAM" id="MobiDB-lite"/>
    </source>
</evidence>
<accession>A0A9W7AEV3</accession>
<feature type="region of interest" description="Disordered" evidence="1">
    <location>
        <begin position="531"/>
        <end position="642"/>
    </location>
</feature>
<feature type="compositionally biased region" description="Low complexity" evidence="1">
    <location>
        <begin position="12"/>
        <end position="30"/>
    </location>
</feature>
<organism evidence="3 4">
    <name type="scientific">Triparma laevis f. inornata</name>
    <dbReference type="NCBI Taxonomy" id="1714386"/>
    <lineage>
        <taxon>Eukaryota</taxon>
        <taxon>Sar</taxon>
        <taxon>Stramenopiles</taxon>
        <taxon>Ochrophyta</taxon>
        <taxon>Bolidophyceae</taxon>
        <taxon>Parmales</taxon>
        <taxon>Triparmaceae</taxon>
        <taxon>Triparma</taxon>
    </lineage>
</organism>
<dbReference type="EMBL" id="BLQM01000147">
    <property type="protein sequence ID" value="GMH69301.1"/>
    <property type="molecule type" value="Genomic_DNA"/>
</dbReference>
<dbReference type="InterPro" id="IPR026058">
    <property type="entry name" value="LIPIN"/>
</dbReference>
<dbReference type="InterPro" id="IPR013209">
    <property type="entry name" value="LNS2"/>
</dbReference>
<reference evidence="4" key="1">
    <citation type="journal article" date="2023" name="Commun. Biol.">
        <title>Genome analysis of Parmales, the sister group of diatoms, reveals the evolutionary specialization of diatoms from phago-mixotrophs to photoautotrophs.</title>
        <authorList>
            <person name="Ban H."/>
            <person name="Sato S."/>
            <person name="Yoshikawa S."/>
            <person name="Yamada K."/>
            <person name="Nakamura Y."/>
            <person name="Ichinomiya M."/>
            <person name="Sato N."/>
            <person name="Blanc-Mathieu R."/>
            <person name="Endo H."/>
            <person name="Kuwata A."/>
            <person name="Ogata H."/>
        </authorList>
    </citation>
    <scope>NUCLEOTIDE SEQUENCE [LARGE SCALE GENOMIC DNA]</scope>
</reference>
<feature type="compositionally biased region" description="Polar residues" evidence="1">
    <location>
        <begin position="613"/>
        <end position="635"/>
    </location>
</feature>
<name>A0A9W7AEV3_9STRA</name>